<dbReference type="NCBIfam" id="TIGR00231">
    <property type="entry name" value="small_GTP"/>
    <property type="match status" value="1"/>
</dbReference>
<dbReference type="InterPro" id="IPR009000">
    <property type="entry name" value="Transl_B-barrel_sf"/>
</dbReference>
<dbReference type="InterPro" id="IPR053905">
    <property type="entry name" value="EF-G-like_DII"/>
</dbReference>
<evidence type="ECO:0000256" key="1">
    <source>
        <dbReference type="ARBA" id="ARBA00007733"/>
    </source>
</evidence>
<keyword evidence="3 8" id="KW-0963">Cytoplasm</keyword>
<sequence>MAQISVAQFADSLGMPATSLLEQLKKAGVSKSAPDELLTEQDKSRLLDFLRSAHGAAESRTKITLTRKETTEIKSQDAQGKSRTVQVEVRKKRILVKRDPLSLKPAAKQPASAQTAVADAMRSPTMPKSADPEAPATALAASEVPVLQAGSVDLPSPGPAATPAAESAAPAAMPVTPAAEAEQEPSTVTAPEALAPAVEDHPVAAKVPKKAAADAKSSKSTKADKASVDKAGEVKAKEAKRGDTKPTVKKVVTRASIISEEQQRLRAEEERRKAELRARQEAEFIEKQQRAAELARLKQEAEAKAEAARAAETAKKAAAAAAKTLAERPASEEKPTKSAGKQGASDKVDKKGDRKGGDRKNNQWKEEGSGKRQGLKVRGGATGTSGWREGKAGGKRSGRRDAVESTHGFQQPTEAVVHDVHVPETISVSDLAHKMAVKATEVIKTLMKMGSMVTINQVLDQETAMIVVEEMGHRAFAAKLDDPDAFLDEATNKDAPQLPRAPVVTVMGHVDHGKTSLLDYIRRTRIASGEAGGITQHIGAYHVHTTRGMVTFLDTPGHEAFTAMRARGAKATDIVILVVAADDGVMPQTREAIHHAKAAGVPIVVAVNKIDKPEANPERVKQELVAEEVVPEEYGGDSPFVSVSAKTGQGIDDLLENVLLQAEVLELTAPQDAPAKGLIIEASLDRGRGPVATMLVQSGTLHQGDILLAGQVFGRIRAMIDEDGKHIKEAGPSIPVEVLGLSDVPAAGQEAVVLADERKAREIALFRQGKFRDVKLANKQAANLENLLEQMGESDVKTLALIIKADVQGSQEALVQSLQKLTTDEVKVDVIHAAVGGITESDVHLAQASNAVIIGFNTRADAGARKTAENVGIQIRYYNIIYDAVDEVKAALSGMLSPEKREEVTGLVEIRQVFRASKIGTIAGCYVLEGVVKRTSRARLLRDNVVIWEGELESLKRFKDDVKEVRAGFECGVSLKNYTNYEAGDQLEVFDVTEVARTL</sequence>
<keyword evidence="7 8" id="KW-0342">GTP-binding</keyword>
<keyword evidence="4 8" id="KW-0396">Initiation factor</keyword>
<dbReference type="InterPro" id="IPR009061">
    <property type="entry name" value="DNA-bd_dom_put_sf"/>
</dbReference>
<evidence type="ECO:0000256" key="5">
    <source>
        <dbReference type="ARBA" id="ARBA00022741"/>
    </source>
</evidence>
<dbReference type="CDD" id="cd03702">
    <property type="entry name" value="IF2_mtIF2_II"/>
    <property type="match status" value="1"/>
</dbReference>
<dbReference type="GO" id="GO:0003743">
    <property type="term" value="F:translation initiation factor activity"/>
    <property type="evidence" value="ECO:0007669"/>
    <property type="project" value="UniProtKB-KW"/>
</dbReference>
<dbReference type="Gene3D" id="3.40.50.10050">
    <property type="entry name" value="Translation initiation factor IF- 2, domain 3"/>
    <property type="match status" value="1"/>
</dbReference>
<evidence type="ECO:0000256" key="6">
    <source>
        <dbReference type="ARBA" id="ARBA00022917"/>
    </source>
</evidence>
<evidence type="ECO:0000256" key="3">
    <source>
        <dbReference type="ARBA" id="ARBA00022490"/>
    </source>
</evidence>
<dbReference type="Gene3D" id="3.40.50.300">
    <property type="entry name" value="P-loop containing nucleotide triphosphate hydrolases"/>
    <property type="match status" value="1"/>
</dbReference>
<feature type="compositionally biased region" description="Basic and acidic residues" evidence="10">
    <location>
        <begin position="344"/>
        <end position="370"/>
    </location>
</feature>
<dbReference type="EMBL" id="JBEUWX010000002">
    <property type="protein sequence ID" value="MFA9949892.1"/>
    <property type="molecule type" value="Genomic_DNA"/>
</dbReference>
<evidence type="ECO:0000313" key="12">
    <source>
        <dbReference type="EMBL" id="MFA9949892.1"/>
    </source>
</evidence>
<keyword evidence="13" id="KW-1185">Reference proteome</keyword>
<feature type="region of interest" description="G-domain" evidence="8">
    <location>
        <begin position="502"/>
        <end position="650"/>
    </location>
</feature>
<dbReference type="InterPro" id="IPR000795">
    <property type="entry name" value="T_Tr_GTP-bd_dom"/>
</dbReference>
<dbReference type="SUPFAM" id="SSF46955">
    <property type="entry name" value="Putative DNA-binding domain"/>
    <property type="match status" value="1"/>
</dbReference>
<dbReference type="Gene3D" id="2.40.30.10">
    <property type="entry name" value="Translation factors"/>
    <property type="match status" value="2"/>
</dbReference>
<evidence type="ECO:0000259" key="11">
    <source>
        <dbReference type="PROSITE" id="PS51722"/>
    </source>
</evidence>
<dbReference type="RefSeq" id="WP_418890989.1">
    <property type="nucleotide sequence ID" value="NZ_JBEUWX010000002.1"/>
</dbReference>
<dbReference type="SUPFAM" id="SSF52540">
    <property type="entry name" value="P-loop containing nucleoside triphosphate hydrolases"/>
    <property type="match status" value="1"/>
</dbReference>
<proteinExistence type="inferred from homology"/>
<dbReference type="InterPro" id="IPR006847">
    <property type="entry name" value="IF2_N"/>
</dbReference>
<protein>
    <recommendedName>
        <fullName evidence="2 8">Translation initiation factor IF-2</fullName>
    </recommendedName>
</protein>
<dbReference type="PROSITE" id="PS51722">
    <property type="entry name" value="G_TR_2"/>
    <property type="match status" value="1"/>
</dbReference>
<dbReference type="InterPro" id="IPR015760">
    <property type="entry name" value="TIF_IF2"/>
</dbReference>
<dbReference type="PROSITE" id="PS01176">
    <property type="entry name" value="IF2"/>
    <property type="match status" value="1"/>
</dbReference>
<evidence type="ECO:0000256" key="7">
    <source>
        <dbReference type="ARBA" id="ARBA00023134"/>
    </source>
</evidence>
<dbReference type="Pfam" id="PF22042">
    <property type="entry name" value="EF-G_D2"/>
    <property type="match status" value="1"/>
</dbReference>
<feature type="compositionally biased region" description="Basic and acidic residues" evidence="10">
    <location>
        <begin position="211"/>
        <end position="246"/>
    </location>
</feature>
<dbReference type="InterPro" id="IPR044145">
    <property type="entry name" value="IF2_II"/>
</dbReference>
<dbReference type="PANTHER" id="PTHR43381">
    <property type="entry name" value="TRANSLATION INITIATION FACTOR IF-2-RELATED"/>
    <property type="match status" value="1"/>
</dbReference>
<feature type="region of interest" description="Disordered" evidence="10">
    <location>
        <begin position="101"/>
        <end position="278"/>
    </location>
</feature>
<dbReference type="InterPro" id="IPR023115">
    <property type="entry name" value="TIF_IF2_dom3"/>
</dbReference>
<evidence type="ECO:0000256" key="8">
    <source>
        <dbReference type="HAMAP-Rule" id="MF_00100"/>
    </source>
</evidence>
<feature type="compositionally biased region" description="Basic and acidic residues" evidence="10">
    <location>
        <begin position="296"/>
        <end position="315"/>
    </location>
</feature>
<dbReference type="SUPFAM" id="SSF50447">
    <property type="entry name" value="Translation proteins"/>
    <property type="match status" value="2"/>
</dbReference>
<dbReference type="InterPro" id="IPR005225">
    <property type="entry name" value="Small_GTP-bd"/>
</dbReference>
<feature type="binding site" evidence="8">
    <location>
        <begin position="554"/>
        <end position="558"/>
    </location>
    <ligand>
        <name>GTP</name>
        <dbReference type="ChEBI" id="CHEBI:37565"/>
    </ligand>
</feature>
<evidence type="ECO:0000256" key="2">
    <source>
        <dbReference type="ARBA" id="ARBA00020675"/>
    </source>
</evidence>
<dbReference type="InterPro" id="IPR000178">
    <property type="entry name" value="TF_IF2_bacterial-like"/>
</dbReference>
<dbReference type="Pfam" id="PF08364">
    <property type="entry name" value="IF2_assoc"/>
    <property type="match status" value="1"/>
</dbReference>
<keyword evidence="6 8" id="KW-0648">Protein biosynthesis</keyword>
<dbReference type="CDD" id="cd03692">
    <property type="entry name" value="mtIF2_IVc"/>
    <property type="match status" value="1"/>
</dbReference>
<comment type="function">
    <text evidence="8 9">One of the essential components for the initiation of protein synthesis. Protects formylmethionyl-tRNA from spontaneous hydrolysis and promotes its binding to the 30S ribosomal subunits. Also involved in the hydrolysis of GTP during the formation of the 70S ribosomal complex.</text>
</comment>
<dbReference type="NCBIfam" id="TIGR00487">
    <property type="entry name" value="IF-2"/>
    <property type="match status" value="1"/>
</dbReference>
<feature type="compositionally biased region" description="Low complexity" evidence="10">
    <location>
        <begin position="132"/>
        <end position="143"/>
    </location>
</feature>
<dbReference type="SUPFAM" id="SSF52156">
    <property type="entry name" value="Initiation factor IF2/eIF5b, domain 3"/>
    <property type="match status" value="1"/>
</dbReference>
<dbReference type="Pfam" id="PF11987">
    <property type="entry name" value="IF-2"/>
    <property type="match status" value="1"/>
</dbReference>
<dbReference type="HAMAP" id="MF_00100_B">
    <property type="entry name" value="IF_2_B"/>
    <property type="match status" value="1"/>
</dbReference>
<name>A0ABV4UFE7_9RHOO</name>
<keyword evidence="5 8" id="KW-0547">Nucleotide-binding</keyword>
<evidence type="ECO:0000313" key="13">
    <source>
        <dbReference type="Proteomes" id="UP001574673"/>
    </source>
</evidence>
<feature type="domain" description="Tr-type G" evidence="11">
    <location>
        <begin position="499"/>
        <end position="668"/>
    </location>
</feature>
<dbReference type="InterPro" id="IPR027417">
    <property type="entry name" value="P-loop_NTPase"/>
</dbReference>
<comment type="caution">
    <text evidence="12">The sequence shown here is derived from an EMBL/GenBank/DDBJ whole genome shotgun (WGS) entry which is preliminary data.</text>
</comment>
<evidence type="ECO:0000256" key="9">
    <source>
        <dbReference type="RuleBase" id="RU000644"/>
    </source>
</evidence>
<reference evidence="13" key="1">
    <citation type="submission" date="2024-06" db="EMBL/GenBank/DDBJ databases">
        <title>Radixoralia hellwigii gen. nov., sp nov., isolated from a root canal in the human oral cavity.</title>
        <authorList>
            <person name="Bartsch S."/>
            <person name="Wittmer A."/>
            <person name="Schulz A.-K."/>
            <person name="Neumann-Schaal M."/>
            <person name="Wolf J."/>
            <person name="Gronow S."/>
            <person name="Tennert C."/>
            <person name="Haecker G."/>
            <person name="Cieplik F."/>
            <person name="Al-Ahmad A."/>
        </authorList>
    </citation>
    <scope>NUCLEOTIDE SEQUENCE [LARGE SCALE GENOMIC DNA]</scope>
    <source>
        <strain evidence="13">Wk13</strain>
    </source>
</reference>
<feature type="binding site" evidence="8">
    <location>
        <begin position="508"/>
        <end position="515"/>
    </location>
    <ligand>
        <name>GTP</name>
        <dbReference type="ChEBI" id="CHEBI:37565"/>
    </ligand>
</feature>
<evidence type="ECO:0000256" key="10">
    <source>
        <dbReference type="SAM" id="MobiDB-lite"/>
    </source>
</evidence>
<dbReference type="InterPro" id="IPR013575">
    <property type="entry name" value="IF2_assoc_dom_bac"/>
</dbReference>
<comment type="similarity">
    <text evidence="1 8 9">Belongs to the TRAFAC class translation factor GTPase superfamily. Classic translation factor GTPase family. IF-2 subfamily.</text>
</comment>
<dbReference type="CDD" id="cd01887">
    <property type="entry name" value="IF2_eIF5B"/>
    <property type="match status" value="1"/>
</dbReference>
<feature type="binding site" evidence="8">
    <location>
        <begin position="608"/>
        <end position="611"/>
    </location>
    <ligand>
        <name>GTP</name>
        <dbReference type="ChEBI" id="CHEBI:37565"/>
    </ligand>
</feature>
<dbReference type="InterPro" id="IPR036925">
    <property type="entry name" value="TIF_IF2_dom3_sf"/>
</dbReference>
<evidence type="ECO:0000256" key="4">
    <source>
        <dbReference type="ARBA" id="ARBA00022540"/>
    </source>
</evidence>
<gene>
    <name evidence="8 12" type="primary">infB</name>
    <name evidence="12" type="ORF">ABCS64_06095</name>
</gene>
<accession>A0ABV4UFE7</accession>
<feature type="compositionally biased region" description="Basic and acidic residues" evidence="10">
    <location>
        <begin position="261"/>
        <end position="278"/>
    </location>
</feature>
<dbReference type="Pfam" id="PF00009">
    <property type="entry name" value="GTP_EFTU"/>
    <property type="match status" value="1"/>
</dbReference>
<comment type="subcellular location">
    <subcellularLocation>
        <location evidence="8">Cytoplasm</location>
    </subcellularLocation>
</comment>
<dbReference type="Gene3D" id="3.30.56.50">
    <property type="entry name" value="Putative DNA-binding domain, N-terminal subdomain of bacterial translation initiation factor IF2"/>
    <property type="match status" value="1"/>
</dbReference>
<feature type="region of interest" description="Disordered" evidence="10">
    <location>
        <begin position="296"/>
        <end position="413"/>
    </location>
</feature>
<feature type="compositionally biased region" description="Low complexity" evidence="10">
    <location>
        <begin position="159"/>
        <end position="180"/>
    </location>
</feature>
<dbReference type="PANTHER" id="PTHR43381:SF5">
    <property type="entry name" value="TR-TYPE G DOMAIN-CONTAINING PROTEIN"/>
    <property type="match status" value="1"/>
</dbReference>
<feature type="compositionally biased region" description="Basic and acidic residues" evidence="10">
    <location>
        <begin position="325"/>
        <end position="336"/>
    </location>
</feature>
<organism evidence="12 13">
    <name type="scientific">Dentiradicibacter hellwigii</name>
    <dbReference type="NCBI Taxonomy" id="3149053"/>
    <lineage>
        <taxon>Bacteria</taxon>
        <taxon>Pseudomonadati</taxon>
        <taxon>Pseudomonadota</taxon>
        <taxon>Betaproteobacteria</taxon>
        <taxon>Rhodocyclales</taxon>
        <taxon>Rhodocyclaceae</taxon>
        <taxon>Dentiradicibacter</taxon>
    </lineage>
</organism>
<dbReference type="Proteomes" id="UP001574673">
    <property type="component" value="Unassembled WGS sequence"/>
</dbReference>
<dbReference type="Pfam" id="PF04760">
    <property type="entry name" value="IF2_N"/>
    <property type="match status" value="2"/>
</dbReference>